<protein>
    <submittedName>
        <fullName evidence="5">Uncharacterized protein</fullName>
    </submittedName>
</protein>
<accession>A0A8H3VBX7</accession>
<evidence type="ECO:0000313" key="5">
    <source>
        <dbReference type="EMBL" id="KAE9987047.1"/>
    </source>
</evidence>
<dbReference type="OrthoDB" id="4142625at2759"/>
<dbReference type="AlphaFoldDB" id="A0A8H3VBX7"/>
<evidence type="ECO:0000313" key="7">
    <source>
        <dbReference type="Proteomes" id="UP000490939"/>
    </source>
</evidence>
<feature type="compositionally biased region" description="Basic and acidic residues" evidence="1">
    <location>
        <begin position="297"/>
        <end position="309"/>
    </location>
</feature>
<evidence type="ECO:0000313" key="6">
    <source>
        <dbReference type="Proteomes" id="UP000447873"/>
    </source>
</evidence>
<dbReference type="Proteomes" id="UP000490939">
    <property type="component" value="Unassembled WGS sequence"/>
</dbReference>
<dbReference type="Proteomes" id="UP000447873">
    <property type="component" value="Unassembled WGS sequence"/>
</dbReference>
<dbReference type="EMBL" id="WNWR01000244">
    <property type="protein sequence ID" value="KAE9987047.1"/>
    <property type="molecule type" value="Genomic_DNA"/>
</dbReference>
<proteinExistence type="predicted"/>
<feature type="signal peptide" evidence="2">
    <location>
        <begin position="1"/>
        <end position="19"/>
    </location>
</feature>
<feature type="region of interest" description="Disordered" evidence="1">
    <location>
        <begin position="288"/>
        <end position="309"/>
    </location>
</feature>
<dbReference type="Proteomes" id="UP000433883">
    <property type="component" value="Unassembled WGS sequence"/>
</dbReference>
<evidence type="ECO:0000256" key="1">
    <source>
        <dbReference type="SAM" id="MobiDB-lite"/>
    </source>
</evidence>
<sequence>MYGYKTLSLLLACTTFASAADVPPPINKYPTLSPKVYDLPPQFHSFVSTSKRVKALYGPFNLTSKLTPTPASIATKEIGLTALYFDIILPCKTCYLIAASGSAEYENGTIADLNTGISLHHFTTDVYGKGRHRTPCTSQSSEILFTFGNERTPTVFSDIVDKRYMSAFPISENETFPVRLALQNFNDKDVQVYTTLAVEYVEGAMPKDWLRQRSIWLDNGNCTQYPAVPVPKDTTKFYLQSQKWVAEFDGELLGAGGHIHSGGHLVEIYQNEKVVCASKAVYEQKAAGDGMGHSMRSRRDEEGAMVKRHEPDKAKEGSWFIKSMTTCSNMGKVKKGDVFYKKSHYDLEKYYGMKNPDGSWMEVEGVAVISVALEQGGK</sequence>
<evidence type="ECO:0000313" key="3">
    <source>
        <dbReference type="EMBL" id="KAE9976240.1"/>
    </source>
</evidence>
<evidence type="ECO:0000256" key="2">
    <source>
        <dbReference type="SAM" id="SignalP"/>
    </source>
</evidence>
<dbReference type="EMBL" id="WNWS01000178">
    <property type="protein sequence ID" value="KAE9976240.1"/>
    <property type="molecule type" value="Genomic_DNA"/>
</dbReference>
<gene>
    <name evidence="4" type="ORF">BLS_007868</name>
    <name evidence="5" type="ORF">EG327_004031</name>
    <name evidence="3" type="ORF">EG328_002719</name>
</gene>
<organism evidence="5 7">
    <name type="scientific">Venturia inaequalis</name>
    <name type="common">Apple scab fungus</name>
    <dbReference type="NCBI Taxonomy" id="5025"/>
    <lineage>
        <taxon>Eukaryota</taxon>
        <taxon>Fungi</taxon>
        <taxon>Dikarya</taxon>
        <taxon>Ascomycota</taxon>
        <taxon>Pezizomycotina</taxon>
        <taxon>Dothideomycetes</taxon>
        <taxon>Pleosporomycetidae</taxon>
        <taxon>Venturiales</taxon>
        <taxon>Venturiaceae</taxon>
        <taxon>Venturia</taxon>
    </lineage>
</organism>
<name>A0A8H3VBX7_VENIN</name>
<evidence type="ECO:0000313" key="4">
    <source>
        <dbReference type="EMBL" id="KAE9981095.1"/>
    </source>
</evidence>
<keyword evidence="7" id="KW-1185">Reference proteome</keyword>
<keyword evidence="2" id="KW-0732">Signal</keyword>
<reference evidence="5 7" key="1">
    <citation type="submission" date="2019-07" db="EMBL/GenBank/DDBJ databases">
        <title>Venturia inaequalis Genome Resource.</title>
        <authorList>
            <person name="Lichtner F.J."/>
        </authorList>
    </citation>
    <scope>NUCLEOTIDE SEQUENCE [LARGE SCALE GENOMIC DNA]</scope>
    <source>
        <strain evidence="3 6">120213</strain>
        <strain evidence="4">Bline_iso_100314</strain>
        <strain evidence="5 7">DMI_063113</strain>
    </source>
</reference>
<comment type="caution">
    <text evidence="5">The sequence shown here is derived from an EMBL/GenBank/DDBJ whole genome shotgun (WGS) entry which is preliminary data.</text>
</comment>
<dbReference type="EMBL" id="WNWQ01000064">
    <property type="protein sequence ID" value="KAE9981095.1"/>
    <property type="molecule type" value="Genomic_DNA"/>
</dbReference>
<feature type="chain" id="PRO_5044690828" evidence="2">
    <location>
        <begin position="20"/>
        <end position="378"/>
    </location>
</feature>